<evidence type="ECO:0000256" key="3">
    <source>
        <dbReference type="ARBA" id="ARBA00022553"/>
    </source>
</evidence>
<dbReference type="InterPro" id="IPR013655">
    <property type="entry name" value="PAS_fold_3"/>
</dbReference>
<dbReference type="AlphaFoldDB" id="A0A368JG73"/>
<dbReference type="InterPro" id="IPR013656">
    <property type="entry name" value="PAS_4"/>
</dbReference>
<dbReference type="SUPFAM" id="SSF55874">
    <property type="entry name" value="ATPase domain of HSP90 chaperone/DNA topoisomerase II/histidine kinase"/>
    <property type="match status" value="1"/>
</dbReference>
<keyword evidence="4" id="KW-0808">Transferase</keyword>
<dbReference type="InterPro" id="IPR005467">
    <property type="entry name" value="His_kinase_dom"/>
</dbReference>
<feature type="domain" description="PAC" evidence="9">
    <location>
        <begin position="506"/>
        <end position="558"/>
    </location>
</feature>
<dbReference type="Pfam" id="PF08448">
    <property type="entry name" value="PAS_4"/>
    <property type="match status" value="1"/>
</dbReference>
<keyword evidence="3" id="KW-0597">Phosphoprotein</keyword>
<dbReference type="PROSITE" id="PS50113">
    <property type="entry name" value="PAC"/>
    <property type="match status" value="2"/>
</dbReference>
<dbReference type="Proteomes" id="UP000253383">
    <property type="component" value="Unassembled WGS sequence"/>
</dbReference>
<dbReference type="PROSITE" id="PS50112">
    <property type="entry name" value="PAS"/>
    <property type="match status" value="2"/>
</dbReference>
<evidence type="ECO:0000313" key="11">
    <source>
        <dbReference type="Proteomes" id="UP000253383"/>
    </source>
</evidence>
<dbReference type="SMART" id="SM00091">
    <property type="entry name" value="PAS"/>
    <property type="match status" value="3"/>
</dbReference>
<organism evidence="10 11">
    <name type="scientific">Larkinella punicea</name>
    <dbReference type="NCBI Taxonomy" id="2315727"/>
    <lineage>
        <taxon>Bacteria</taxon>
        <taxon>Pseudomonadati</taxon>
        <taxon>Bacteroidota</taxon>
        <taxon>Cytophagia</taxon>
        <taxon>Cytophagales</taxon>
        <taxon>Spirosomataceae</taxon>
        <taxon>Larkinella</taxon>
    </lineage>
</organism>
<dbReference type="CDD" id="cd00130">
    <property type="entry name" value="PAS"/>
    <property type="match status" value="2"/>
</dbReference>
<evidence type="ECO:0000256" key="6">
    <source>
        <dbReference type="SAM" id="Coils"/>
    </source>
</evidence>
<dbReference type="InterPro" id="IPR052162">
    <property type="entry name" value="Sensor_kinase/Photoreceptor"/>
</dbReference>
<dbReference type="InterPro" id="IPR036890">
    <property type="entry name" value="HATPase_C_sf"/>
</dbReference>
<dbReference type="SMART" id="SM00388">
    <property type="entry name" value="HisKA"/>
    <property type="match status" value="1"/>
</dbReference>
<evidence type="ECO:0000259" key="7">
    <source>
        <dbReference type="PROSITE" id="PS50109"/>
    </source>
</evidence>
<feature type="domain" description="PAS" evidence="8">
    <location>
        <begin position="433"/>
        <end position="503"/>
    </location>
</feature>
<comment type="caution">
    <text evidence="10">The sequence shown here is derived from an EMBL/GenBank/DDBJ whole genome shotgun (WGS) entry which is preliminary data.</text>
</comment>
<dbReference type="InterPro" id="IPR001610">
    <property type="entry name" value="PAC"/>
</dbReference>
<dbReference type="EMBL" id="QOWE01000031">
    <property type="protein sequence ID" value="RCR66076.1"/>
    <property type="molecule type" value="Genomic_DNA"/>
</dbReference>
<keyword evidence="6" id="KW-0175">Coiled coil</keyword>
<dbReference type="SMART" id="SM00387">
    <property type="entry name" value="HATPase_c"/>
    <property type="match status" value="1"/>
</dbReference>
<keyword evidence="11" id="KW-1185">Reference proteome</keyword>
<dbReference type="CDD" id="cd00082">
    <property type="entry name" value="HisKA"/>
    <property type="match status" value="1"/>
</dbReference>
<evidence type="ECO:0000259" key="9">
    <source>
        <dbReference type="PROSITE" id="PS50113"/>
    </source>
</evidence>
<dbReference type="SUPFAM" id="SSF55785">
    <property type="entry name" value="PYP-like sensor domain (PAS domain)"/>
    <property type="match status" value="3"/>
</dbReference>
<keyword evidence="5" id="KW-0418">Kinase</keyword>
<feature type="domain" description="PAC" evidence="9">
    <location>
        <begin position="254"/>
        <end position="307"/>
    </location>
</feature>
<accession>A0A368JG73</accession>
<name>A0A368JG73_9BACT</name>
<feature type="coiled-coil region" evidence="6">
    <location>
        <begin position="546"/>
        <end position="573"/>
    </location>
</feature>
<dbReference type="InterPro" id="IPR036097">
    <property type="entry name" value="HisK_dim/P_sf"/>
</dbReference>
<dbReference type="SMART" id="SM00086">
    <property type="entry name" value="PAC"/>
    <property type="match status" value="2"/>
</dbReference>
<dbReference type="Pfam" id="PF00512">
    <property type="entry name" value="HisKA"/>
    <property type="match status" value="1"/>
</dbReference>
<feature type="domain" description="Histidine kinase" evidence="7">
    <location>
        <begin position="587"/>
        <end position="811"/>
    </location>
</feature>
<dbReference type="InterPro" id="IPR004358">
    <property type="entry name" value="Sig_transdc_His_kin-like_C"/>
</dbReference>
<dbReference type="Pfam" id="PF02518">
    <property type="entry name" value="HATPase_c"/>
    <property type="match status" value="1"/>
</dbReference>
<dbReference type="NCBIfam" id="TIGR00229">
    <property type="entry name" value="sensory_box"/>
    <property type="match status" value="1"/>
</dbReference>
<dbReference type="EC" id="2.7.13.3" evidence="2"/>
<evidence type="ECO:0000259" key="8">
    <source>
        <dbReference type="PROSITE" id="PS50112"/>
    </source>
</evidence>
<dbReference type="InterPro" id="IPR035965">
    <property type="entry name" value="PAS-like_dom_sf"/>
</dbReference>
<dbReference type="Gene3D" id="3.30.565.10">
    <property type="entry name" value="Histidine kinase-like ATPase, C-terminal domain"/>
    <property type="match status" value="1"/>
</dbReference>
<evidence type="ECO:0000256" key="2">
    <source>
        <dbReference type="ARBA" id="ARBA00012438"/>
    </source>
</evidence>
<dbReference type="PANTHER" id="PTHR43304">
    <property type="entry name" value="PHYTOCHROME-LIKE PROTEIN CPH1"/>
    <property type="match status" value="1"/>
</dbReference>
<dbReference type="InterPro" id="IPR003661">
    <property type="entry name" value="HisK_dim/P_dom"/>
</dbReference>
<dbReference type="Gene3D" id="3.30.450.20">
    <property type="entry name" value="PAS domain"/>
    <property type="match status" value="4"/>
</dbReference>
<comment type="catalytic activity">
    <reaction evidence="1">
        <text>ATP + protein L-histidine = ADP + protein N-phospho-L-histidine.</text>
        <dbReference type="EC" id="2.7.13.3"/>
    </reaction>
</comment>
<dbReference type="SUPFAM" id="SSF47384">
    <property type="entry name" value="Homodimeric domain of signal transducing histidine kinase"/>
    <property type="match status" value="1"/>
</dbReference>
<protein>
    <recommendedName>
        <fullName evidence="2">histidine kinase</fullName>
        <ecNumber evidence="2">2.7.13.3</ecNumber>
    </recommendedName>
</protein>
<dbReference type="Gene3D" id="1.10.287.130">
    <property type="match status" value="1"/>
</dbReference>
<evidence type="ECO:0000256" key="5">
    <source>
        <dbReference type="ARBA" id="ARBA00022777"/>
    </source>
</evidence>
<dbReference type="InterPro" id="IPR000014">
    <property type="entry name" value="PAS"/>
</dbReference>
<evidence type="ECO:0000256" key="1">
    <source>
        <dbReference type="ARBA" id="ARBA00000085"/>
    </source>
</evidence>
<dbReference type="Pfam" id="PF08447">
    <property type="entry name" value="PAS_3"/>
    <property type="match status" value="2"/>
</dbReference>
<dbReference type="PROSITE" id="PS50109">
    <property type="entry name" value="HIS_KIN"/>
    <property type="match status" value="1"/>
</dbReference>
<dbReference type="GO" id="GO:0000155">
    <property type="term" value="F:phosphorelay sensor kinase activity"/>
    <property type="evidence" value="ECO:0007669"/>
    <property type="project" value="InterPro"/>
</dbReference>
<reference evidence="10 11" key="1">
    <citation type="submission" date="2018-07" db="EMBL/GenBank/DDBJ databases">
        <title>Genome analysis of Larkinella rosea.</title>
        <authorList>
            <person name="Zhou Z."/>
            <person name="Wang G."/>
        </authorList>
    </citation>
    <scope>NUCLEOTIDE SEQUENCE [LARGE SCALE GENOMIC DNA]</scope>
    <source>
        <strain evidence="11">zzj9</strain>
    </source>
</reference>
<dbReference type="PANTHER" id="PTHR43304:SF1">
    <property type="entry name" value="PAC DOMAIN-CONTAINING PROTEIN"/>
    <property type="match status" value="1"/>
</dbReference>
<sequence length="811" mass="92094">MKELFMEPKTLPVPFQFLARGGEMGRLIHSFNWSETPLGRIENWPQSLRTTLSIILNSRFPMFLFWGPELIGFYNDAFRPSLGVNGKHPMALGQRGAEIWPEIWASVKPMIDQVMGGGEAIWSEDQLLPIHRNGRVEEVYWTFSYSPVNVESGAVGGVFVTCTETTEKILTLKKAEESKAQLQFAIDAAELATWDLNPSTNRFTGNDRLKSWFGLAPGAEIDLSMALDVIADKDRDRVAEAIQAALKPGSPGQYDLEYTIVNRLDKRERFVKAKGKAFFDESGKAYRFNGTLQDITGEVRGREEQHKLMTLVENSVDLMSILELDGTNSYINKAGKELLGIDCDQDVSLIPISDLHTPEQFEFVAAEIIPSVMGTGRWSGRFAARNVKTGETIPLYNNCLRVDDRNTGLPLAIGAVMRDLRPELAVQKALEESKERFRLLADFMPQFVWASDSSGTLNYFNQAVYDYSGLTSAEVANHGWVRIVHPDDRQANLDRWMKSMETGEDFDFQHRFQRYDGEYRWQLSRAVPMRDEEGRIQWWIGTSTDIDDQKKMADKLEQMVQQRTEELNRSNQELIKTNHELEQFAYIASHDLQEPLRKIQSFSELLQANLNDEGAAGQYLTKISTSAKRMAELIKSVLNYSRLSTTADPFVETDLNQILENVETDFELLIQQKRATIQRDWLPVIEGIPMQLNQLFSNLMGNSLKFSVKDPRIVIASQALRSTDAAQLSGLNPGFDYVHIQFTDNGIGFEQEYSERVFTIFQRLNHRKSYSGTGIGLALCRKIVENHGGIIRAESELDKGTTFHVYLPVKR</sequence>
<gene>
    <name evidence="10" type="ORF">DUE52_28330</name>
</gene>
<proteinExistence type="predicted"/>
<evidence type="ECO:0000256" key="4">
    <source>
        <dbReference type="ARBA" id="ARBA00022679"/>
    </source>
</evidence>
<dbReference type="InterPro" id="IPR003594">
    <property type="entry name" value="HATPase_dom"/>
</dbReference>
<dbReference type="Gene3D" id="2.10.70.100">
    <property type="match status" value="1"/>
</dbReference>
<dbReference type="InterPro" id="IPR000700">
    <property type="entry name" value="PAS-assoc_C"/>
</dbReference>
<evidence type="ECO:0000313" key="10">
    <source>
        <dbReference type="EMBL" id="RCR66076.1"/>
    </source>
</evidence>
<dbReference type="FunFam" id="3.30.450.20:FF:000099">
    <property type="entry name" value="Sensory box sensor histidine kinase"/>
    <property type="match status" value="1"/>
</dbReference>
<feature type="domain" description="PAS" evidence="8">
    <location>
        <begin position="304"/>
        <end position="376"/>
    </location>
</feature>
<dbReference type="PRINTS" id="PR00344">
    <property type="entry name" value="BCTRLSENSOR"/>
</dbReference>